<feature type="transmembrane region" description="Helical" evidence="1">
    <location>
        <begin position="106"/>
        <end position="133"/>
    </location>
</feature>
<evidence type="ECO:0000313" key="2">
    <source>
        <dbReference type="EMBL" id="OJD61335.1"/>
    </source>
</evidence>
<sequence>MVNLLYTELLKLKRSHMFLISILGASVAPFMVVVASFVSLKTKHPTPTIVFSQLFGEVNLYTVLIIGVPLYGVVTAYLFIREYTEDTLKNLLTIPVSRMNFLISKIILLFSWIMMLTFVAWVLTLLLGIIFQFDGLSSSLMRESFVQFLIGGLLLFILSTPIILLTIVLKNYVPTIVFTVVITMINLMTANSEHRALFPWAAAGDISRNTLQPTYPPEYSYIGIFGTSIIGLVLLISHFKKVDIH</sequence>
<feature type="transmembrane region" description="Helical" evidence="1">
    <location>
        <begin position="145"/>
        <end position="165"/>
    </location>
</feature>
<organism evidence="2 3">
    <name type="scientific">Bacillus albus</name>
    <dbReference type="NCBI Taxonomy" id="2026189"/>
    <lineage>
        <taxon>Bacteria</taxon>
        <taxon>Bacillati</taxon>
        <taxon>Bacillota</taxon>
        <taxon>Bacilli</taxon>
        <taxon>Bacillales</taxon>
        <taxon>Bacillaceae</taxon>
        <taxon>Bacillus</taxon>
        <taxon>Bacillus cereus group</taxon>
    </lineage>
</organism>
<keyword evidence="1" id="KW-0472">Membrane</keyword>
<gene>
    <name evidence="2" type="ORF">BAU25_15465</name>
</gene>
<feature type="transmembrane region" description="Helical" evidence="1">
    <location>
        <begin position="172"/>
        <end position="190"/>
    </location>
</feature>
<feature type="transmembrane region" description="Helical" evidence="1">
    <location>
        <begin position="219"/>
        <end position="239"/>
    </location>
</feature>
<dbReference type="PANTHER" id="PTHR37305:SF1">
    <property type="entry name" value="MEMBRANE PROTEIN"/>
    <property type="match status" value="1"/>
</dbReference>
<reference evidence="2 3" key="1">
    <citation type="submission" date="2016-06" db="EMBL/GenBank/DDBJ databases">
        <title>First insights into the genetic diversity and population structure of in the Bacillus cereus group bacteria from diverse marine environments.</title>
        <authorList>
            <person name="Liu Y."/>
            <person name="Lai Q."/>
            <person name="Shao Z."/>
        </authorList>
    </citation>
    <scope>NUCLEOTIDE SEQUENCE [LARGE SCALE GENOMIC DNA]</scope>
    <source>
        <strain evidence="2 3">N35-10-2</strain>
    </source>
</reference>
<feature type="transmembrane region" description="Helical" evidence="1">
    <location>
        <begin position="60"/>
        <end position="80"/>
    </location>
</feature>
<dbReference type="AlphaFoldDB" id="A0A1J9UAV6"/>
<dbReference type="Pfam" id="PF12730">
    <property type="entry name" value="ABC2_membrane_4"/>
    <property type="match status" value="1"/>
</dbReference>
<dbReference type="PANTHER" id="PTHR37305">
    <property type="entry name" value="INTEGRAL MEMBRANE PROTEIN-RELATED"/>
    <property type="match status" value="1"/>
</dbReference>
<evidence type="ECO:0000256" key="1">
    <source>
        <dbReference type="SAM" id="Phobius"/>
    </source>
</evidence>
<dbReference type="EMBL" id="MAOE01000101">
    <property type="protein sequence ID" value="OJD61335.1"/>
    <property type="molecule type" value="Genomic_DNA"/>
</dbReference>
<protein>
    <submittedName>
        <fullName evidence="2">Bacitracin ABC transporter permease</fullName>
    </submittedName>
</protein>
<name>A0A1J9UAV6_9BACI</name>
<dbReference type="RefSeq" id="WP_000247699.1">
    <property type="nucleotide sequence ID" value="NZ_CBCSIO010000053.1"/>
</dbReference>
<accession>A0A1J9UAV6</accession>
<comment type="caution">
    <text evidence="2">The sequence shown here is derived from an EMBL/GenBank/DDBJ whole genome shotgun (WGS) entry which is preliminary data.</text>
</comment>
<proteinExistence type="predicted"/>
<keyword evidence="1" id="KW-0812">Transmembrane</keyword>
<dbReference type="Proteomes" id="UP000181873">
    <property type="component" value="Unassembled WGS sequence"/>
</dbReference>
<feature type="transmembrane region" description="Helical" evidence="1">
    <location>
        <begin position="18"/>
        <end position="40"/>
    </location>
</feature>
<keyword evidence="1" id="KW-1133">Transmembrane helix</keyword>
<evidence type="ECO:0000313" key="3">
    <source>
        <dbReference type="Proteomes" id="UP000181873"/>
    </source>
</evidence>